<evidence type="ECO:0000313" key="1">
    <source>
        <dbReference type="EMBL" id="GIX94223.1"/>
    </source>
</evidence>
<organism evidence="1 2">
    <name type="scientific">Caerostris darwini</name>
    <dbReference type="NCBI Taxonomy" id="1538125"/>
    <lineage>
        <taxon>Eukaryota</taxon>
        <taxon>Metazoa</taxon>
        <taxon>Ecdysozoa</taxon>
        <taxon>Arthropoda</taxon>
        <taxon>Chelicerata</taxon>
        <taxon>Arachnida</taxon>
        <taxon>Araneae</taxon>
        <taxon>Araneomorphae</taxon>
        <taxon>Entelegynae</taxon>
        <taxon>Araneoidea</taxon>
        <taxon>Araneidae</taxon>
        <taxon>Caerostris</taxon>
    </lineage>
</organism>
<comment type="caution">
    <text evidence="1">The sequence shown here is derived from an EMBL/GenBank/DDBJ whole genome shotgun (WGS) entry which is preliminary data.</text>
</comment>
<accession>A0AAV4PCP3</accession>
<name>A0AAV4PCP3_9ARAC</name>
<dbReference type="EMBL" id="BPLQ01002580">
    <property type="protein sequence ID" value="GIX94223.1"/>
    <property type="molecule type" value="Genomic_DNA"/>
</dbReference>
<proteinExistence type="predicted"/>
<reference evidence="1 2" key="1">
    <citation type="submission" date="2021-06" db="EMBL/GenBank/DDBJ databases">
        <title>Caerostris darwini draft genome.</title>
        <authorList>
            <person name="Kono N."/>
            <person name="Arakawa K."/>
        </authorList>
    </citation>
    <scope>NUCLEOTIDE SEQUENCE [LARGE SCALE GENOMIC DNA]</scope>
</reference>
<gene>
    <name evidence="1" type="ORF">CDAR_467221</name>
</gene>
<evidence type="ECO:0000313" key="2">
    <source>
        <dbReference type="Proteomes" id="UP001054837"/>
    </source>
</evidence>
<protein>
    <submittedName>
        <fullName evidence="1">Uncharacterized protein</fullName>
    </submittedName>
</protein>
<dbReference type="Proteomes" id="UP001054837">
    <property type="component" value="Unassembled WGS sequence"/>
</dbReference>
<keyword evidence="2" id="KW-1185">Reference proteome</keyword>
<dbReference type="AlphaFoldDB" id="A0AAV4PCP3"/>
<sequence length="203" mass="22967">MLNDMFPLDIHGLVCSICRCQCVTSGHGKVASSCLGKSLPSILAHLSFLILQELNSTCITVDITGLLYKKLSKQSRGFPESSQTAFSVSCKSERSSSGFMRKGIPDIGYWSLSKSMPPKDISNRVGCLYVNIKRNRWEISLSMRSCRFASEQFLKRCEIHWGRVDSICSKSIFHRALYLESREVSGVYKRKVRCINKSFSLRF</sequence>